<sequence>MLAGLLLPLWGCVAGNDVKVEAYRNTTVGQELIDLEKAREKGLVNPSEYEALREEIKKGGPINIDLDKKK</sequence>
<proteinExistence type="predicted"/>
<dbReference type="HOGENOM" id="CLU_2755679_0_0_6"/>
<dbReference type="AlphaFoldDB" id="K4KKV2"/>
<evidence type="ECO:0000313" key="1">
    <source>
        <dbReference type="EMBL" id="AFU98658.1"/>
    </source>
</evidence>
<keyword evidence="2" id="KW-1185">Reference proteome</keyword>
<evidence type="ECO:0000313" key="2">
    <source>
        <dbReference type="Proteomes" id="UP000000466"/>
    </source>
</evidence>
<dbReference type="KEGG" id="saga:M5M_07315"/>
<dbReference type="EMBL" id="CP003746">
    <property type="protein sequence ID" value="AFU98658.1"/>
    <property type="molecule type" value="Genomic_DNA"/>
</dbReference>
<dbReference type="Proteomes" id="UP000000466">
    <property type="component" value="Chromosome"/>
</dbReference>
<accession>K4KKV2</accession>
<gene>
    <name evidence="1" type="ordered locus">M5M_07315</name>
</gene>
<reference evidence="1 2" key="1">
    <citation type="journal article" date="2013" name="Genome Announc.">
        <title>Complete genome sequence of Simiduia agarivorans SA1(T), a marine bacterium able to degrade a variety of polysaccharides.</title>
        <authorList>
            <person name="Lin S.Y."/>
            <person name="Shieh W.Y."/>
            <person name="Chen J.S."/>
            <person name="Tang S.L."/>
        </authorList>
    </citation>
    <scope>NUCLEOTIDE SEQUENCE [LARGE SCALE GENOMIC DNA]</scope>
    <source>
        <strain evidence="2">DSM 21679 / JCM 13881 / BCRC 17597 / SA1</strain>
    </source>
</reference>
<evidence type="ECO:0008006" key="3">
    <source>
        <dbReference type="Google" id="ProtNLM"/>
    </source>
</evidence>
<name>K4KKV2_SIMAS</name>
<protein>
    <recommendedName>
        <fullName evidence="3">SHOCT domain-containing protein</fullName>
    </recommendedName>
</protein>
<organism evidence="1 2">
    <name type="scientific">Simiduia agarivorans (strain DSM 21679 / JCM 13881 / BCRC 17597 / SA1)</name>
    <dbReference type="NCBI Taxonomy" id="1117647"/>
    <lineage>
        <taxon>Bacteria</taxon>
        <taxon>Pseudomonadati</taxon>
        <taxon>Pseudomonadota</taxon>
        <taxon>Gammaproteobacteria</taxon>
        <taxon>Cellvibrionales</taxon>
        <taxon>Cellvibrionaceae</taxon>
        <taxon>Simiduia</taxon>
    </lineage>
</organism>